<name>A0A6C0KIB2_9ZZZZ</name>
<dbReference type="PANTHER" id="PTHR37437">
    <property type="entry name" value="LIPOCALIN-RELATED PROTEIN-RELATED"/>
    <property type="match status" value="1"/>
</dbReference>
<dbReference type="Gene3D" id="2.40.128.20">
    <property type="match status" value="1"/>
</dbReference>
<feature type="domain" description="Lipocalin/cytosolic fatty-acid binding" evidence="1">
    <location>
        <begin position="37"/>
        <end position="162"/>
    </location>
</feature>
<dbReference type="SUPFAM" id="SSF50814">
    <property type="entry name" value="Lipocalins"/>
    <property type="match status" value="1"/>
</dbReference>
<dbReference type="PANTHER" id="PTHR37437:SF1">
    <property type="entry name" value="LIPOCALIN-RELATED PROTEIN"/>
    <property type="match status" value="1"/>
</dbReference>
<organism evidence="2">
    <name type="scientific">viral metagenome</name>
    <dbReference type="NCBI Taxonomy" id="1070528"/>
    <lineage>
        <taxon>unclassified sequences</taxon>
        <taxon>metagenomes</taxon>
        <taxon>organismal metagenomes</taxon>
    </lineage>
</organism>
<dbReference type="InterPro" id="IPR012674">
    <property type="entry name" value="Calycin"/>
</dbReference>
<proteinExistence type="predicted"/>
<evidence type="ECO:0000313" key="2">
    <source>
        <dbReference type="EMBL" id="QHU17685.1"/>
    </source>
</evidence>
<accession>A0A6C0KIB2</accession>
<dbReference type="InterPro" id="IPR000566">
    <property type="entry name" value="Lipocln_cytosolic_FA-bd_dom"/>
</dbReference>
<evidence type="ECO:0000259" key="1">
    <source>
        <dbReference type="Pfam" id="PF08212"/>
    </source>
</evidence>
<dbReference type="AlphaFoldDB" id="A0A6C0KIB2"/>
<dbReference type="Pfam" id="PF08212">
    <property type="entry name" value="Lipocalin_2"/>
    <property type="match status" value="1"/>
</dbReference>
<reference evidence="2" key="1">
    <citation type="journal article" date="2020" name="Nature">
        <title>Giant virus diversity and host interactions through global metagenomics.</title>
        <authorList>
            <person name="Schulz F."/>
            <person name="Roux S."/>
            <person name="Paez-Espino D."/>
            <person name="Jungbluth S."/>
            <person name="Walsh D.A."/>
            <person name="Denef V.J."/>
            <person name="McMahon K.D."/>
            <person name="Konstantinidis K.T."/>
            <person name="Eloe-Fadrosh E.A."/>
            <person name="Kyrpides N.C."/>
            <person name="Woyke T."/>
        </authorList>
    </citation>
    <scope>NUCLEOTIDE SEQUENCE</scope>
    <source>
        <strain evidence="2">GVMAG-S-3300012919-55</strain>
    </source>
</reference>
<protein>
    <recommendedName>
        <fullName evidence="1">Lipocalin/cytosolic fatty-acid binding domain-containing protein</fullName>
    </recommendedName>
</protein>
<sequence length="192" mass="22251">MKTTLFTLISSLCCSNAMLFVPYVIKNWLPIKTEPKLEVQSYLGLWNQVATSRSSALLGTGVRFTNVTAFYDMLNNGDIGVYNSGFDQNNNYTSIQGYSYINGNSQTKRKLRFDGVPVDGNYWIVKLGPIKEQLYRYAIVAGPLTPWVATRFSLYVLARNRNEYKTYYETEVRQWCQDNNFRFFWNKYIATP</sequence>
<dbReference type="EMBL" id="MN740917">
    <property type="protein sequence ID" value="QHU17685.1"/>
    <property type="molecule type" value="Genomic_DNA"/>
</dbReference>